<reference evidence="9" key="1">
    <citation type="submission" date="2016-02" db="EMBL/GenBank/DDBJ databases">
        <title>Comparative genomics of biotechnologically important yeasts.</title>
        <authorList>
            <consortium name="DOE Joint Genome Institute"/>
            <person name="Riley R."/>
            <person name="Haridas S."/>
            <person name="Wolfe K.H."/>
            <person name="Lopes M.R."/>
            <person name="Hittinger C.T."/>
            <person name="Goker M."/>
            <person name="Salamov A."/>
            <person name="Wisecaver J."/>
            <person name="Long T.M."/>
            <person name="Aerts A.L."/>
            <person name="Barry K."/>
            <person name="Choi C."/>
            <person name="Clum A."/>
            <person name="Coughlan A.Y."/>
            <person name="Deshpande S."/>
            <person name="Douglass A.P."/>
            <person name="Hanson S.J."/>
            <person name="Klenk H.-P."/>
            <person name="Labutti K."/>
            <person name="Lapidus A."/>
            <person name="Lindquist E."/>
            <person name="Lipzen A."/>
            <person name="Meier-Kolthoff J.P."/>
            <person name="Ohm R.A."/>
            <person name="Otillar R.P."/>
            <person name="Pangilinan J."/>
            <person name="Peng Y."/>
            <person name="Rokas A."/>
            <person name="Rosa C.A."/>
            <person name="Scheuner C."/>
            <person name="Sibirny A.A."/>
            <person name="Slot J.C."/>
            <person name="Stielow J.B."/>
            <person name="Sun H."/>
            <person name="Kurtzman C.P."/>
            <person name="Blackwell M."/>
            <person name="Jeffries T.W."/>
            <person name="Grigoriev I.V."/>
        </authorList>
    </citation>
    <scope>NUCLEOTIDE SEQUENCE [LARGE SCALE GENOMIC DNA]</scope>
    <source>
        <strain evidence="9">NRRL Y-17796</strain>
    </source>
</reference>
<evidence type="ECO:0000256" key="3">
    <source>
        <dbReference type="ARBA" id="ARBA00022692"/>
    </source>
</evidence>
<gene>
    <name evidence="8" type="ORF">CANCADRAFT_4317</name>
</gene>
<keyword evidence="4" id="KW-0256">Endoplasmic reticulum</keyword>
<protein>
    <submittedName>
        <fullName evidence="8">Uncharacterized protein</fullName>
    </submittedName>
</protein>
<dbReference type="OrthoDB" id="205546at2759"/>
<evidence type="ECO:0000256" key="6">
    <source>
        <dbReference type="ARBA" id="ARBA00023136"/>
    </source>
</evidence>
<evidence type="ECO:0000256" key="1">
    <source>
        <dbReference type="ARBA" id="ARBA00004477"/>
    </source>
</evidence>
<feature type="transmembrane region" description="Helical" evidence="7">
    <location>
        <begin position="72"/>
        <end position="90"/>
    </location>
</feature>
<dbReference type="PANTHER" id="PTHR15301:SF3">
    <property type="entry name" value="PROTEIN NSG1-RELATED"/>
    <property type="match status" value="1"/>
</dbReference>
<organism evidence="8 9">
    <name type="scientific">Tortispora caseinolytica NRRL Y-17796</name>
    <dbReference type="NCBI Taxonomy" id="767744"/>
    <lineage>
        <taxon>Eukaryota</taxon>
        <taxon>Fungi</taxon>
        <taxon>Dikarya</taxon>
        <taxon>Ascomycota</taxon>
        <taxon>Saccharomycotina</taxon>
        <taxon>Trigonopsidomycetes</taxon>
        <taxon>Trigonopsidales</taxon>
        <taxon>Trigonopsidaceae</taxon>
        <taxon>Tortispora</taxon>
    </lineage>
</organism>
<evidence type="ECO:0000313" key="8">
    <source>
        <dbReference type="EMBL" id="ODV89693.1"/>
    </source>
</evidence>
<name>A0A1E4TDA8_9ASCO</name>
<dbReference type="InterPro" id="IPR025929">
    <property type="entry name" value="INSIG_fam"/>
</dbReference>
<dbReference type="EMBL" id="KV453843">
    <property type="protein sequence ID" value="ODV89693.1"/>
    <property type="molecule type" value="Genomic_DNA"/>
</dbReference>
<evidence type="ECO:0000313" key="9">
    <source>
        <dbReference type="Proteomes" id="UP000095023"/>
    </source>
</evidence>
<dbReference type="PANTHER" id="PTHR15301">
    <property type="entry name" value="INSULIN-INDUCED GENE 1"/>
    <property type="match status" value="1"/>
</dbReference>
<accession>A0A1E4TDA8</accession>
<proteinExistence type="inferred from homology"/>
<dbReference type="GO" id="GO:0016126">
    <property type="term" value="P:sterol biosynthetic process"/>
    <property type="evidence" value="ECO:0007669"/>
    <property type="project" value="TreeGrafter"/>
</dbReference>
<sequence>MTDTPSRSTSYVQLNRGALFSVFGSQVGLSDMDVPTPVRRSSEDGTKPRNVVVRTKMGFNESIRDIMGKKHVLVRICAVCMTGVLTAYVLNHFQDNNVFSGLDLEFSVGSASGVVAWCMVGLGIGLLYAIVDRLVPRGTVPERDVATPVEGLLSTARLTCALLGVAFGIRRLNWTSIKQEALTFVLGNPAIWYAIDGSWSSAV</sequence>
<dbReference type="Pfam" id="PF07281">
    <property type="entry name" value="INSIG"/>
    <property type="match status" value="1"/>
</dbReference>
<keyword evidence="5 7" id="KW-1133">Transmembrane helix</keyword>
<comment type="subcellular location">
    <subcellularLocation>
        <location evidence="1">Endoplasmic reticulum membrane</location>
        <topology evidence="1">Multi-pass membrane protein</topology>
    </subcellularLocation>
</comment>
<evidence type="ECO:0000256" key="7">
    <source>
        <dbReference type="SAM" id="Phobius"/>
    </source>
</evidence>
<evidence type="ECO:0000256" key="4">
    <source>
        <dbReference type="ARBA" id="ARBA00022824"/>
    </source>
</evidence>
<comment type="similarity">
    <text evidence="2">Belongs to the INSIG family.</text>
</comment>
<keyword evidence="3 7" id="KW-0812">Transmembrane</keyword>
<dbReference type="Proteomes" id="UP000095023">
    <property type="component" value="Unassembled WGS sequence"/>
</dbReference>
<evidence type="ECO:0000256" key="5">
    <source>
        <dbReference type="ARBA" id="ARBA00022989"/>
    </source>
</evidence>
<keyword evidence="6 7" id="KW-0472">Membrane</keyword>
<evidence type="ECO:0000256" key="2">
    <source>
        <dbReference type="ARBA" id="ARBA00007475"/>
    </source>
</evidence>
<dbReference type="AlphaFoldDB" id="A0A1E4TDA8"/>
<keyword evidence="9" id="KW-1185">Reference proteome</keyword>
<feature type="transmembrane region" description="Helical" evidence="7">
    <location>
        <begin position="110"/>
        <end position="131"/>
    </location>
</feature>
<dbReference type="GO" id="GO:0005789">
    <property type="term" value="C:endoplasmic reticulum membrane"/>
    <property type="evidence" value="ECO:0007669"/>
    <property type="project" value="UniProtKB-SubCell"/>
</dbReference>